<dbReference type="Gene3D" id="2.170.270.10">
    <property type="entry name" value="SET domain"/>
    <property type="match status" value="1"/>
</dbReference>
<evidence type="ECO:0000313" key="2">
    <source>
        <dbReference type="EMBL" id="CAG5149859.1"/>
    </source>
</evidence>
<protein>
    <recommendedName>
        <fullName evidence="1">SET domain-containing protein</fullName>
    </recommendedName>
</protein>
<name>A0A8J2HX52_9PLEO</name>
<dbReference type="InterPro" id="IPR050869">
    <property type="entry name" value="H3K4_H4K5_MeTrfase"/>
</dbReference>
<sequence length="509" mass="57228">MEGPRIVSPAGARARPGPTNTVLLQRWVPSIYRSGTDPTISQPHPDVVGRILQSLDSYNELIVRQPYDPNAWIGRGRRMMMLNFPELAVGDAYKAKILEARASGNDKDIRVEVYKLLEPALQACHCQWDAAEILDESAMDFGPQWHEDVGRKVAKLRELLKRKEEAAIPLGGTPYELRDRIRDGGVLTVEYPWTVVHHLTRAPGLVKLINEELEGSEKEPTCYLHRSTLSKDSEEDMLGIFAAREVRAGERILTDRTATGVCSTPTSNSCSNCYARLPDMAIKTECCSESYCSTACLDLAMNTYHKAICGKDFAWLQEPAKGLTHNASPLRPLLMLRILAACVQSGVEKSPLDHPLIARLKPVANKNHLDVFTLTESIIIPIKILEQLGVDVFANRNFDTEILHSIWTRLANNKAGSFDPRLGFVDEITPHLPLFNHSCDPNVEWRRENGSTTVRFFAIKPVKKGEELFCSYLNVEGMPVEHRQEMLWPWFEGPCLCSRCEEEERSLGI</sequence>
<comment type="caution">
    <text evidence="2">The sequence shown here is derived from an EMBL/GenBank/DDBJ whole genome shotgun (WGS) entry which is preliminary data.</text>
</comment>
<dbReference type="PROSITE" id="PS50280">
    <property type="entry name" value="SET"/>
    <property type="match status" value="1"/>
</dbReference>
<dbReference type="PANTHER" id="PTHR12197:SF251">
    <property type="entry name" value="EG:BACR7C10.4 PROTEIN"/>
    <property type="match status" value="1"/>
</dbReference>
<keyword evidence="3" id="KW-1185">Reference proteome</keyword>
<gene>
    <name evidence="2" type="ORF">ALTATR162_LOCUS2471</name>
</gene>
<dbReference type="Gene3D" id="1.10.220.160">
    <property type="match status" value="1"/>
</dbReference>
<evidence type="ECO:0000259" key="1">
    <source>
        <dbReference type="PROSITE" id="PS50280"/>
    </source>
</evidence>
<organism evidence="2 3">
    <name type="scientific">Alternaria atra</name>
    <dbReference type="NCBI Taxonomy" id="119953"/>
    <lineage>
        <taxon>Eukaryota</taxon>
        <taxon>Fungi</taxon>
        <taxon>Dikarya</taxon>
        <taxon>Ascomycota</taxon>
        <taxon>Pezizomycotina</taxon>
        <taxon>Dothideomycetes</taxon>
        <taxon>Pleosporomycetidae</taxon>
        <taxon>Pleosporales</taxon>
        <taxon>Pleosporineae</taxon>
        <taxon>Pleosporaceae</taxon>
        <taxon>Alternaria</taxon>
        <taxon>Alternaria sect. Ulocladioides</taxon>
    </lineage>
</organism>
<dbReference type="CDD" id="cd20071">
    <property type="entry name" value="SET_SMYD"/>
    <property type="match status" value="1"/>
</dbReference>
<dbReference type="InterPro" id="IPR001214">
    <property type="entry name" value="SET_dom"/>
</dbReference>
<dbReference type="GO" id="GO:0005634">
    <property type="term" value="C:nucleus"/>
    <property type="evidence" value="ECO:0007669"/>
    <property type="project" value="TreeGrafter"/>
</dbReference>
<accession>A0A8J2HX52</accession>
<dbReference type="RefSeq" id="XP_043166012.1">
    <property type="nucleotide sequence ID" value="XM_043310077.1"/>
</dbReference>
<dbReference type="Gene3D" id="6.10.140.2220">
    <property type="match status" value="1"/>
</dbReference>
<reference evidence="2" key="1">
    <citation type="submission" date="2021-05" db="EMBL/GenBank/DDBJ databases">
        <authorList>
            <person name="Stam R."/>
        </authorList>
    </citation>
    <scope>NUCLEOTIDE SEQUENCE</scope>
    <source>
        <strain evidence="2">CS162</strain>
    </source>
</reference>
<dbReference type="SUPFAM" id="SSF82199">
    <property type="entry name" value="SET domain"/>
    <property type="match status" value="1"/>
</dbReference>
<feature type="domain" description="SET" evidence="1">
    <location>
        <begin position="220"/>
        <end position="473"/>
    </location>
</feature>
<dbReference type="InterPro" id="IPR046341">
    <property type="entry name" value="SET_dom_sf"/>
</dbReference>
<dbReference type="OrthoDB" id="438641at2759"/>
<dbReference type="Proteomes" id="UP000676310">
    <property type="component" value="Unassembled WGS sequence"/>
</dbReference>
<proteinExistence type="predicted"/>
<dbReference type="EMBL" id="CAJRGZ010000015">
    <property type="protein sequence ID" value="CAG5149859.1"/>
    <property type="molecule type" value="Genomic_DNA"/>
</dbReference>
<dbReference type="AlphaFoldDB" id="A0A8J2HX52"/>
<evidence type="ECO:0000313" key="3">
    <source>
        <dbReference type="Proteomes" id="UP000676310"/>
    </source>
</evidence>
<dbReference type="GeneID" id="67013920"/>
<dbReference type="Pfam" id="PF00856">
    <property type="entry name" value="SET"/>
    <property type="match status" value="1"/>
</dbReference>
<dbReference type="PANTHER" id="PTHR12197">
    <property type="entry name" value="HISTONE-LYSINE N-METHYLTRANSFERASE SMYD"/>
    <property type="match status" value="1"/>
</dbReference>